<dbReference type="VEuPathDB" id="CryptoDB:Cvel_9115"/>
<sequence>MVSIPTTAAASSAAAAASTFASSPSILPSTAFHPPPHFGQQQRYGRPQQQPLPWIPSNAPVASLSHGGLWGGTPFFPAQMAGGALPAQSESSLQPSTVQSETKAPVEEKEDLSTPPRAKRTSSLLRTPPPHTLQMQRRPLAFGYQRPAPHQPSKMGWTGGPPPFTSAKPLRFPPSPCCPPKPKRDPAPLHRPHALLLVLSSCRLRLCRHRIQWQHDRQASGGTSGEEKLPPIAAPLCSKSASGASPVPSAEAEKAGANRRGGEGREKVLEEEDEWIDEILDDEPRHANLPYTFSPPSQQLALNQSSQESRIAERGGQRKKSVPTAQQSVFGSEPIRAKILDFALQARHCDPLLFRLRREGIIPPCYCNPHFECVRLGDDDRESWKLEIDGLLYGGRMTLGKWGCDLGAEGLVGVRRRGNTEHWARPVFDTKSGDRVMQSRIRERRWYHHKSMTCIQRGEVPLDQFVIQWMAENPEEALKKRRWPWMDEELEVCMNSPEKSLLWWKTHKFEKGEAVRLNMRGVFAPPRMRTRFPPDRPLPVIPPEDRDFDADWFVGQREDLERAPLFSAGFLFRCVNCVSPPLADAAFPSLSHSRESLLSSWRDVAQENVHRLDRAFPGVVPEWVYFWVHS</sequence>
<dbReference type="EMBL" id="CDMZ01004192">
    <property type="protein sequence ID" value="CEM48939.1"/>
    <property type="molecule type" value="Genomic_DNA"/>
</dbReference>
<feature type="region of interest" description="Disordered" evidence="1">
    <location>
        <begin position="81"/>
        <end position="168"/>
    </location>
</feature>
<reference evidence="2" key="1">
    <citation type="submission" date="2014-11" db="EMBL/GenBank/DDBJ databases">
        <authorList>
            <person name="Otto D Thomas"/>
            <person name="Naeem Raeece"/>
        </authorList>
    </citation>
    <scope>NUCLEOTIDE SEQUENCE</scope>
</reference>
<protein>
    <submittedName>
        <fullName evidence="2">Uncharacterized protein</fullName>
    </submittedName>
</protein>
<gene>
    <name evidence="2" type="ORF">Cvel_9115</name>
</gene>
<name>A0A0G4HWV6_9ALVE</name>
<feature type="compositionally biased region" description="Polar residues" evidence="1">
    <location>
        <begin position="88"/>
        <end position="102"/>
    </location>
</feature>
<feature type="region of interest" description="Disordered" evidence="1">
    <location>
        <begin position="27"/>
        <end position="59"/>
    </location>
</feature>
<organism evidence="2">
    <name type="scientific">Chromera velia CCMP2878</name>
    <dbReference type="NCBI Taxonomy" id="1169474"/>
    <lineage>
        <taxon>Eukaryota</taxon>
        <taxon>Sar</taxon>
        <taxon>Alveolata</taxon>
        <taxon>Colpodellida</taxon>
        <taxon>Chromeraceae</taxon>
        <taxon>Chromera</taxon>
    </lineage>
</organism>
<evidence type="ECO:0000256" key="1">
    <source>
        <dbReference type="SAM" id="MobiDB-lite"/>
    </source>
</evidence>
<accession>A0A0G4HWV6</accession>
<feature type="region of interest" description="Disordered" evidence="1">
    <location>
        <begin position="304"/>
        <end position="327"/>
    </location>
</feature>
<feature type="compositionally biased region" description="Low complexity" evidence="1">
    <location>
        <begin position="39"/>
        <end position="51"/>
    </location>
</feature>
<dbReference type="AlphaFoldDB" id="A0A0G4HWV6"/>
<proteinExistence type="predicted"/>
<evidence type="ECO:0000313" key="2">
    <source>
        <dbReference type="EMBL" id="CEM48939.1"/>
    </source>
</evidence>
<feature type="region of interest" description="Disordered" evidence="1">
    <location>
        <begin position="238"/>
        <end position="270"/>
    </location>
</feature>
<feature type="compositionally biased region" description="Basic and acidic residues" evidence="1">
    <location>
        <begin position="251"/>
        <end position="268"/>
    </location>
</feature>